<dbReference type="Pfam" id="PF13671">
    <property type="entry name" value="AAA_33"/>
    <property type="match status" value="1"/>
</dbReference>
<dbReference type="CDD" id="cd02021">
    <property type="entry name" value="GntK"/>
    <property type="match status" value="1"/>
</dbReference>
<name>A0A543JQR8_9PSEU</name>
<evidence type="ECO:0000256" key="6">
    <source>
        <dbReference type="ARBA" id="ARBA00022777"/>
    </source>
</evidence>
<dbReference type="EMBL" id="VFPP01000001">
    <property type="protein sequence ID" value="TQM85114.1"/>
    <property type="molecule type" value="Genomic_DNA"/>
</dbReference>
<dbReference type="GO" id="GO:0046316">
    <property type="term" value="F:gluconokinase activity"/>
    <property type="evidence" value="ECO:0007669"/>
    <property type="project" value="UniProtKB-EC"/>
</dbReference>
<dbReference type="NCBIfam" id="TIGR01313">
    <property type="entry name" value="therm_gnt_kin"/>
    <property type="match status" value="1"/>
</dbReference>
<evidence type="ECO:0000256" key="10">
    <source>
        <dbReference type="RuleBase" id="RU363066"/>
    </source>
</evidence>
<keyword evidence="8" id="KW-0311">Gluconate utilization</keyword>
<evidence type="ECO:0000256" key="7">
    <source>
        <dbReference type="ARBA" id="ARBA00022840"/>
    </source>
</evidence>
<keyword evidence="4 10" id="KW-0808">Transferase</keyword>
<evidence type="ECO:0000313" key="13">
    <source>
        <dbReference type="Proteomes" id="UP000316628"/>
    </source>
</evidence>
<evidence type="ECO:0000256" key="5">
    <source>
        <dbReference type="ARBA" id="ARBA00022741"/>
    </source>
</evidence>
<evidence type="ECO:0000256" key="3">
    <source>
        <dbReference type="ARBA" id="ARBA00012054"/>
    </source>
</evidence>
<dbReference type="EC" id="2.7.1.12" evidence="3 10"/>
<feature type="compositionally biased region" description="Basic and acidic residues" evidence="11">
    <location>
        <begin position="186"/>
        <end position="196"/>
    </location>
</feature>
<dbReference type="RefSeq" id="WP_141983200.1">
    <property type="nucleotide sequence ID" value="NZ_VFPP01000001.1"/>
</dbReference>
<dbReference type="FunFam" id="3.40.50.300:FF:000522">
    <property type="entry name" value="Gluconokinase"/>
    <property type="match status" value="1"/>
</dbReference>
<gene>
    <name evidence="12" type="ORF">FHX81_7584</name>
</gene>
<evidence type="ECO:0000256" key="2">
    <source>
        <dbReference type="ARBA" id="ARBA00008420"/>
    </source>
</evidence>
<evidence type="ECO:0000256" key="9">
    <source>
        <dbReference type="ARBA" id="ARBA00048090"/>
    </source>
</evidence>
<reference evidence="12 13" key="1">
    <citation type="submission" date="2019-06" db="EMBL/GenBank/DDBJ databases">
        <title>Sequencing the genomes of 1000 actinobacteria strains.</title>
        <authorList>
            <person name="Klenk H.-P."/>
        </authorList>
    </citation>
    <scope>NUCLEOTIDE SEQUENCE [LARGE SCALE GENOMIC DNA]</scope>
    <source>
        <strain evidence="12 13">DSM 45456</strain>
    </source>
</reference>
<dbReference type="SUPFAM" id="SSF52540">
    <property type="entry name" value="P-loop containing nucleoside triphosphate hydrolases"/>
    <property type="match status" value="1"/>
</dbReference>
<proteinExistence type="inferred from homology"/>
<dbReference type="PANTHER" id="PTHR43442">
    <property type="entry name" value="GLUCONOKINASE-RELATED"/>
    <property type="match status" value="1"/>
</dbReference>
<comment type="catalytic activity">
    <reaction evidence="9 10">
        <text>D-gluconate + ATP = 6-phospho-D-gluconate + ADP + H(+)</text>
        <dbReference type="Rhea" id="RHEA:19433"/>
        <dbReference type="ChEBI" id="CHEBI:15378"/>
        <dbReference type="ChEBI" id="CHEBI:18391"/>
        <dbReference type="ChEBI" id="CHEBI:30616"/>
        <dbReference type="ChEBI" id="CHEBI:58759"/>
        <dbReference type="ChEBI" id="CHEBI:456216"/>
        <dbReference type="EC" id="2.7.1.12"/>
    </reaction>
</comment>
<dbReference type="GO" id="GO:0019521">
    <property type="term" value="P:D-gluconate metabolic process"/>
    <property type="evidence" value="ECO:0007669"/>
    <property type="project" value="UniProtKB-KW"/>
</dbReference>
<evidence type="ECO:0000256" key="4">
    <source>
        <dbReference type="ARBA" id="ARBA00022679"/>
    </source>
</evidence>
<keyword evidence="13" id="KW-1185">Reference proteome</keyword>
<dbReference type="PANTHER" id="PTHR43442:SF3">
    <property type="entry name" value="GLUCONOKINASE-RELATED"/>
    <property type="match status" value="1"/>
</dbReference>
<sequence length="196" mass="21060">MTTSAEPTCVVVMGVSGSGKSTVAGALADRLAWPMAEADEFHPAANIAKMSAGTPLTDADRAPWLAAIRDWITDRAAAGESTVVTCSALKRAYRDVLREAGARVRFLHLRGAAEVIGERMRHRSGHFMPPSLLRSQFDTLEALRSDEDGVAVDVTRAPEVIVEEAVTRLGLDAGRPPASRVPPRAPHSETPRKQRS</sequence>
<evidence type="ECO:0000256" key="1">
    <source>
        <dbReference type="ARBA" id="ARBA00004761"/>
    </source>
</evidence>
<dbReference type="InterPro" id="IPR006001">
    <property type="entry name" value="Therm_gnt_kin"/>
</dbReference>
<protein>
    <recommendedName>
        <fullName evidence="3 10">Gluconokinase</fullName>
        <ecNumber evidence="3 10">2.7.1.12</ecNumber>
    </recommendedName>
</protein>
<evidence type="ECO:0000313" key="12">
    <source>
        <dbReference type="EMBL" id="TQM85114.1"/>
    </source>
</evidence>
<dbReference type="GO" id="GO:0005737">
    <property type="term" value="C:cytoplasm"/>
    <property type="evidence" value="ECO:0007669"/>
    <property type="project" value="TreeGrafter"/>
</dbReference>
<dbReference type="GO" id="GO:0005524">
    <property type="term" value="F:ATP binding"/>
    <property type="evidence" value="ECO:0007669"/>
    <property type="project" value="UniProtKB-KW"/>
</dbReference>
<keyword evidence="5 10" id="KW-0547">Nucleotide-binding</keyword>
<evidence type="ECO:0000256" key="11">
    <source>
        <dbReference type="SAM" id="MobiDB-lite"/>
    </source>
</evidence>
<dbReference type="Proteomes" id="UP000316628">
    <property type="component" value="Unassembled WGS sequence"/>
</dbReference>
<comment type="pathway">
    <text evidence="1">Carbohydrate acid metabolism.</text>
</comment>
<accession>A0A543JQR8</accession>
<comment type="caution">
    <text evidence="12">The sequence shown here is derived from an EMBL/GenBank/DDBJ whole genome shotgun (WGS) entry which is preliminary data.</text>
</comment>
<keyword evidence="7 10" id="KW-0067">ATP-binding</keyword>
<evidence type="ECO:0000256" key="8">
    <source>
        <dbReference type="ARBA" id="ARBA00023064"/>
    </source>
</evidence>
<dbReference type="OrthoDB" id="9795716at2"/>
<organism evidence="12 13">
    <name type="scientific">Saccharothrix saharensis</name>
    <dbReference type="NCBI Taxonomy" id="571190"/>
    <lineage>
        <taxon>Bacteria</taxon>
        <taxon>Bacillati</taxon>
        <taxon>Actinomycetota</taxon>
        <taxon>Actinomycetes</taxon>
        <taxon>Pseudonocardiales</taxon>
        <taxon>Pseudonocardiaceae</taxon>
        <taxon>Saccharothrix</taxon>
    </lineage>
</organism>
<keyword evidence="6 10" id="KW-0418">Kinase</keyword>
<dbReference type="AlphaFoldDB" id="A0A543JQR8"/>
<dbReference type="Gene3D" id="3.40.50.300">
    <property type="entry name" value="P-loop containing nucleotide triphosphate hydrolases"/>
    <property type="match status" value="1"/>
</dbReference>
<feature type="region of interest" description="Disordered" evidence="11">
    <location>
        <begin position="171"/>
        <end position="196"/>
    </location>
</feature>
<comment type="similarity">
    <text evidence="2 10">Belongs to the gluconokinase GntK/GntV family.</text>
</comment>
<dbReference type="InterPro" id="IPR027417">
    <property type="entry name" value="P-loop_NTPase"/>
</dbReference>